<keyword evidence="2" id="KW-1185">Reference proteome</keyword>
<dbReference type="OrthoDB" id="7582980at2"/>
<reference evidence="1 2" key="1">
    <citation type="submission" date="2019-03" db="EMBL/GenBank/DDBJ databases">
        <title>Rhizobium sp. nov., an bacterium isolated from biocrust in Mu Us Desert.</title>
        <authorList>
            <person name="Lixiong L."/>
        </authorList>
    </citation>
    <scope>NUCLEOTIDE SEQUENCE [LARGE SCALE GENOMIC DNA]</scope>
    <source>
        <strain evidence="1 2">SPY-1</strain>
    </source>
</reference>
<dbReference type="EMBL" id="SMTL01000002">
    <property type="protein sequence ID" value="TDK37235.1"/>
    <property type="molecule type" value="Genomic_DNA"/>
</dbReference>
<evidence type="ECO:0000313" key="1">
    <source>
        <dbReference type="EMBL" id="TDK37235.1"/>
    </source>
</evidence>
<dbReference type="NCBIfam" id="TIGR02216">
    <property type="entry name" value="phage_TIGR02216"/>
    <property type="match status" value="1"/>
</dbReference>
<organism evidence="1 2">
    <name type="scientific">Rhizobium deserti</name>
    <dbReference type="NCBI Taxonomy" id="2547961"/>
    <lineage>
        <taxon>Bacteria</taxon>
        <taxon>Pseudomonadati</taxon>
        <taxon>Pseudomonadota</taxon>
        <taxon>Alphaproteobacteria</taxon>
        <taxon>Hyphomicrobiales</taxon>
        <taxon>Rhizobiaceae</taxon>
        <taxon>Rhizobium/Agrobacterium group</taxon>
        <taxon>Rhizobium</taxon>
    </lineage>
</organism>
<dbReference type="Pfam" id="PF09550">
    <property type="entry name" value="Phage_TAC_6"/>
    <property type="match status" value="1"/>
</dbReference>
<sequence length="80" mass="8837">MSAAAGAMPGIMPFPWEMVMHTGLCLLRLPPHAFWALTPFEFFIMTGGLKPAADRLPRAELDRLMDAYPDKGDEDGCGRE</sequence>
<dbReference type="AlphaFoldDB" id="A0A4V3APK0"/>
<name>A0A4V3APK0_9HYPH</name>
<accession>A0A4V3APK0</accession>
<gene>
    <name evidence="1" type="ORF">E2F50_10130</name>
</gene>
<comment type="caution">
    <text evidence="1">The sequence shown here is derived from an EMBL/GenBank/DDBJ whole genome shotgun (WGS) entry which is preliminary data.</text>
</comment>
<dbReference type="InterPro" id="IPR019056">
    <property type="entry name" value="Phage_TAC_6"/>
</dbReference>
<evidence type="ECO:0000313" key="2">
    <source>
        <dbReference type="Proteomes" id="UP000295238"/>
    </source>
</evidence>
<protein>
    <submittedName>
        <fullName evidence="1">Phage tail assembly chaperone</fullName>
    </submittedName>
</protein>
<dbReference type="Proteomes" id="UP000295238">
    <property type="component" value="Unassembled WGS sequence"/>
</dbReference>
<dbReference type="InterPro" id="IPR011739">
    <property type="entry name" value="GTA_rcc01693"/>
</dbReference>
<proteinExistence type="predicted"/>